<dbReference type="EMBL" id="JBHTBZ010000027">
    <property type="protein sequence ID" value="MFC7461040.1"/>
    <property type="molecule type" value="Genomic_DNA"/>
</dbReference>
<dbReference type="InterPro" id="IPR036890">
    <property type="entry name" value="HATPase_C_sf"/>
</dbReference>
<gene>
    <name evidence="2" type="ORF">ACFQU0_11470</name>
</gene>
<evidence type="ECO:0000313" key="2">
    <source>
        <dbReference type="EMBL" id="MFC7461040.1"/>
    </source>
</evidence>
<dbReference type="SUPFAM" id="SSF55874">
    <property type="entry name" value="ATPase domain of HSP90 chaperone/DNA topoisomerase II/histidine kinase"/>
    <property type="match status" value="1"/>
</dbReference>
<protein>
    <recommendedName>
        <fullName evidence="1">Topoisomerase 6 subunit A/Spo11 TOPRIM domain-containing protein</fullName>
    </recommendedName>
</protein>
<dbReference type="SUPFAM" id="SSF56726">
    <property type="entry name" value="DNA topoisomerase IV, alpha subunit"/>
    <property type="match status" value="1"/>
</dbReference>
<evidence type="ECO:0000259" key="1">
    <source>
        <dbReference type="Pfam" id="PF21180"/>
    </source>
</evidence>
<dbReference type="InterPro" id="IPR034136">
    <property type="entry name" value="TOPRIM_Topo6A/Spo11"/>
</dbReference>
<name>A0ABW2SCI4_9BURK</name>
<dbReference type="InterPro" id="IPR036078">
    <property type="entry name" value="Spo11/TopoVI_A_sf"/>
</dbReference>
<accession>A0ABW2SCI4</accession>
<comment type="caution">
    <text evidence="2">The sequence shown here is derived from an EMBL/GenBank/DDBJ whole genome shotgun (WGS) entry which is preliminary data.</text>
</comment>
<dbReference type="Gene3D" id="3.30.565.10">
    <property type="entry name" value="Histidine kinase-like ATPase, C-terminal domain"/>
    <property type="match status" value="1"/>
</dbReference>
<sequence length="752" mass="83435">MFEREDWTLFRNIGTLGQKAGVPVRQLASLVAKELTDNALDAGANVTVRYESGWVLIEDDGPGLPCDPGALARLFSIRRPLTSSKLVRVPLRGALGNGLRVVTGAVLASGGKLYVETHDRRFHLSPKDDGTTGVSSEPCERPTGTLVAVKLGPSVPVDPKDVLTWATQAIELAPHGKSYRGKTSPWWYDSESFFEMLQAAGARPLCDVLVQFRDVSVSTAHHFGQGLAANAMSRADSNHLLQALREVSEQPKPGILGKLGDVFQDFAHAHEGGVIEILGTGMPAQMPYSIDAYVAHGEDDEGDTCSFFVNRTPITGQMSVQRQKSHELGIIGCGLRHLVDVGRKPISLICNITTPYMPITTDGKEPDLHRYLQPLYLAITKAAKKAKRQSAQVNGRRQTQREVIEGNLRGAIDKASGNNRYRYSLRQLFYAVRPFMLDAFGKEPDYNYFAQVITDIEAAAGEDLPGLYRDARGIIYHPHTGQEIPLGTLNVEKYDRPEWTFNKVLYSEKEGFFSILKDTGWPERNDCALLTSKGFASRAARDVIDLMGQTQEEIYFFCIHDADASGTLIYQALTEATRARGARKVHVINLGLDPWEAVDMDLQVERFRAENASSKRGERRLPVADYVPQQWEEWLQSQRVELNAMSSPQFIEWLDGKFEQYSDKVVPPSPVLSDAFGQATQASVKRMLAARILEEAGFDQKVEALVREARTQATALDLNQIVRQGLKTAPQARWDHPLEVQADALARHVLRG</sequence>
<reference evidence="3" key="1">
    <citation type="journal article" date="2019" name="Int. J. Syst. Evol. Microbiol.">
        <title>The Global Catalogue of Microorganisms (GCM) 10K type strain sequencing project: providing services to taxonomists for standard genome sequencing and annotation.</title>
        <authorList>
            <consortium name="The Broad Institute Genomics Platform"/>
            <consortium name="The Broad Institute Genome Sequencing Center for Infectious Disease"/>
            <person name="Wu L."/>
            <person name="Ma J."/>
        </authorList>
    </citation>
    <scope>NUCLEOTIDE SEQUENCE [LARGE SCALE GENOMIC DNA]</scope>
    <source>
        <strain evidence="3">CCUG 53903</strain>
    </source>
</reference>
<dbReference type="Pfam" id="PF21180">
    <property type="entry name" value="TOP6A-Spo11_Toprim"/>
    <property type="match status" value="1"/>
</dbReference>
<evidence type="ECO:0000313" key="3">
    <source>
        <dbReference type="Proteomes" id="UP001596457"/>
    </source>
</evidence>
<dbReference type="Gene3D" id="3.40.1360.10">
    <property type="match status" value="1"/>
</dbReference>
<organism evidence="2 3">
    <name type="scientific">Hydrogenophaga defluvii</name>
    <dbReference type="NCBI Taxonomy" id="249410"/>
    <lineage>
        <taxon>Bacteria</taxon>
        <taxon>Pseudomonadati</taxon>
        <taxon>Pseudomonadota</taxon>
        <taxon>Betaproteobacteria</taxon>
        <taxon>Burkholderiales</taxon>
        <taxon>Comamonadaceae</taxon>
        <taxon>Hydrogenophaga</taxon>
    </lineage>
</organism>
<dbReference type="Proteomes" id="UP001596457">
    <property type="component" value="Unassembled WGS sequence"/>
</dbReference>
<keyword evidence="3" id="KW-1185">Reference proteome</keyword>
<dbReference type="RefSeq" id="WP_382200854.1">
    <property type="nucleotide sequence ID" value="NZ_JBHTBZ010000027.1"/>
</dbReference>
<proteinExistence type="predicted"/>
<feature type="domain" description="Topoisomerase 6 subunit A/Spo11 TOPRIM" evidence="1">
    <location>
        <begin position="504"/>
        <end position="645"/>
    </location>
</feature>